<dbReference type="EMBL" id="LCBE01000002">
    <property type="protein sequence ID" value="KKS05018.1"/>
    <property type="molecule type" value="Genomic_DNA"/>
</dbReference>
<gene>
    <name evidence="1" type="ORF">UU58_C0002G0030</name>
</gene>
<name>A0A0G0YX05_9BACT</name>
<evidence type="ECO:0000313" key="2">
    <source>
        <dbReference type="Proteomes" id="UP000034236"/>
    </source>
</evidence>
<protein>
    <submittedName>
        <fullName evidence="1">Uncharacterized protein</fullName>
    </submittedName>
</protein>
<proteinExistence type="predicted"/>
<reference evidence="1 2" key="1">
    <citation type="journal article" date="2015" name="Nature">
        <title>rRNA introns, odd ribosomes, and small enigmatic genomes across a large radiation of phyla.</title>
        <authorList>
            <person name="Brown C.T."/>
            <person name="Hug L.A."/>
            <person name="Thomas B.C."/>
            <person name="Sharon I."/>
            <person name="Castelle C.J."/>
            <person name="Singh A."/>
            <person name="Wilkins M.J."/>
            <person name="Williams K.H."/>
            <person name="Banfield J.F."/>
        </authorList>
    </citation>
    <scope>NUCLEOTIDE SEQUENCE [LARGE SCALE GENOMIC DNA]</scope>
</reference>
<dbReference type="AlphaFoldDB" id="A0A0G0YX05"/>
<dbReference type="Proteomes" id="UP000034236">
    <property type="component" value="Unassembled WGS sequence"/>
</dbReference>
<sequence>MQIKTPDASSAGTPRGQLIELGGKKLRTMDNIIAHYSAGENGAELSEVVDHCEEEVRGYGLVNEEFLDELHADHTKIKELIDKLGETRDEVSIVARTADGGFTRMLLKKDADGHFGEIKEGVDSSDKAKKHRQEKDLFIFESGVKSAVA</sequence>
<evidence type="ECO:0000313" key="1">
    <source>
        <dbReference type="EMBL" id="KKS05018.1"/>
    </source>
</evidence>
<comment type="caution">
    <text evidence="1">The sequence shown here is derived from an EMBL/GenBank/DDBJ whole genome shotgun (WGS) entry which is preliminary data.</text>
</comment>
<organism evidence="1 2">
    <name type="scientific">Candidatus Nomurabacteria bacterium GW2011_GWA2_41_25</name>
    <dbReference type="NCBI Taxonomy" id="1618736"/>
    <lineage>
        <taxon>Bacteria</taxon>
        <taxon>Candidatus Nomuraibacteriota</taxon>
    </lineage>
</organism>
<accession>A0A0G0YX05</accession>